<gene>
    <name evidence="6" type="ORF">IBL26_11215</name>
</gene>
<dbReference type="PROSITE" id="PS50931">
    <property type="entry name" value="HTH_LYSR"/>
    <property type="match status" value="1"/>
</dbReference>
<dbReference type="InterPro" id="IPR000847">
    <property type="entry name" value="LysR_HTH_N"/>
</dbReference>
<reference evidence="6 7" key="1">
    <citation type="journal article" date="2013" name="Int. J. Syst. Evol. Microbiol.">
        <title>Roseomonas aerophila sp. nov., isolated from air.</title>
        <authorList>
            <person name="Kim S.J."/>
            <person name="Weon H.Y."/>
            <person name="Ahn J.H."/>
            <person name="Hong S.B."/>
            <person name="Seok S.J."/>
            <person name="Whang K.S."/>
            <person name="Kwon S.W."/>
        </authorList>
    </citation>
    <scope>NUCLEOTIDE SEQUENCE [LARGE SCALE GENOMIC DNA]</scope>
    <source>
        <strain evidence="6 7">NBRC 108923</strain>
    </source>
</reference>
<evidence type="ECO:0000256" key="3">
    <source>
        <dbReference type="ARBA" id="ARBA00023125"/>
    </source>
</evidence>
<dbReference type="InterPro" id="IPR058163">
    <property type="entry name" value="LysR-type_TF_proteobact-type"/>
</dbReference>
<evidence type="ECO:0000256" key="2">
    <source>
        <dbReference type="ARBA" id="ARBA00023015"/>
    </source>
</evidence>
<proteinExistence type="inferred from homology"/>
<dbReference type="Gene3D" id="3.40.190.10">
    <property type="entry name" value="Periplasmic binding protein-like II"/>
    <property type="match status" value="2"/>
</dbReference>
<dbReference type="PANTHER" id="PTHR30537:SF74">
    <property type="entry name" value="HTH-TYPE TRANSCRIPTIONAL REGULATOR TRPI"/>
    <property type="match status" value="1"/>
</dbReference>
<keyword evidence="3" id="KW-0238">DNA-binding</keyword>
<dbReference type="InterPro" id="IPR005119">
    <property type="entry name" value="LysR_subst-bd"/>
</dbReference>
<comment type="similarity">
    <text evidence="1">Belongs to the LysR transcriptional regulatory family.</text>
</comment>
<keyword evidence="2" id="KW-0805">Transcription regulation</keyword>
<feature type="domain" description="HTH lysR-type" evidence="5">
    <location>
        <begin position="2"/>
        <end position="60"/>
    </location>
</feature>
<dbReference type="Gene3D" id="1.10.10.10">
    <property type="entry name" value="Winged helix-like DNA-binding domain superfamily/Winged helix DNA-binding domain"/>
    <property type="match status" value="1"/>
</dbReference>
<dbReference type="SUPFAM" id="SSF46785">
    <property type="entry name" value="Winged helix' DNA-binding domain"/>
    <property type="match status" value="1"/>
</dbReference>
<dbReference type="InterPro" id="IPR036388">
    <property type="entry name" value="WH-like_DNA-bd_sf"/>
</dbReference>
<dbReference type="RefSeq" id="WP_187784576.1">
    <property type="nucleotide sequence ID" value="NZ_JACTVA010000017.1"/>
</dbReference>
<keyword evidence="4" id="KW-0804">Transcription</keyword>
<organism evidence="6 7">
    <name type="scientific">Teichococcus aerophilus</name>
    <dbReference type="NCBI Taxonomy" id="1224513"/>
    <lineage>
        <taxon>Bacteria</taxon>
        <taxon>Pseudomonadati</taxon>
        <taxon>Pseudomonadota</taxon>
        <taxon>Alphaproteobacteria</taxon>
        <taxon>Acetobacterales</taxon>
        <taxon>Roseomonadaceae</taxon>
        <taxon>Roseomonas</taxon>
    </lineage>
</organism>
<sequence length="308" mass="33560">MPPLRMIATFEAVARLGSRTEAAAELNVTLGAVTKQLRALEQWLGVELFTGDLRLGTAMTAAGRRLAMSVTVGFETIHTGIAEIAAVRGPPTELRILAPASLSVNWLIPCLPRLEQEAPDLRIRIHATHTGEDWVAIPHDAAIRRDGFVPEGYKRETLFRERLSAFIAPGLRSSPSLEQDLRMLPLIESRTRPGDLDRWLTAAGITKVGFPRQRFSHFYTAYEAAVAAEGVIVAPTLLTQPDIARGRLRQFHPGVQVPGAEYALLVPTNAAAADVIATFAALLRRRIAETEAAISTIAGDPVEEPERD</sequence>
<comment type="caution">
    <text evidence="6">The sequence shown here is derived from an EMBL/GenBank/DDBJ whole genome shotgun (WGS) entry which is preliminary data.</text>
</comment>
<protein>
    <submittedName>
        <fullName evidence="6">LysR family transcriptional regulator</fullName>
    </submittedName>
</protein>
<dbReference type="EMBL" id="JACTVA010000017">
    <property type="protein sequence ID" value="MBC9207406.1"/>
    <property type="molecule type" value="Genomic_DNA"/>
</dbReference>
<dbReference type="Proteomes" id="UP000626026">
    <property type="component" value="Unassembled WGS sequence"/>
</dbReference>
<evidence type="ECO:0000313" key="6">
    <source>
        <dbReference type="EMBL" id="MBC9207406.1"/>
    </source>
</evidence>
<keyword evidence="7" id="KW-1185">Reference proteome</keyword>
<accession>A0ABR7RM48</accession>
<evidence type="ECO:0000259" key="5">
    <source>
        <dbReference type="PROSITE" id="PS50931"/>
    </source>
</evidence>
<evidence type="ECO:0000256" key="1">
    <source>
        <dbReference type="ARBA" id="ARBA00009437"/>
    </source>
</evidence>
<dbReference type="SUPFAM" id="SSF53850">
    <property type="entry name" value="Periplasmic binding protein-like II"/>
    <property type="match status" value="1"/>
</dbReference>
<dbReference type="PANTHER" id="PTHR30537">
    <property type="entry name" value="HTH-TYPE TRANSCRIPTIONAL REGULATOR"/>
    <property type="match status" value="1"/>
</dbReference>
<dbReference type="Pfam" id="PF00126">
    <property type="entry name" value="HTH_1"/>
    <property type="match status" value="1"/>
</dbReference>
<dbReference type="Pfam" id="PF03466">
    <property type="entry name" value="LysR_substrate"/>
    <property type="match status" value="1"/>
</dbReference>
<dbReference type="InterPro" id="IPR036390">
    <property type="entry name" value="WH_DNA-bd_sf"/>
</dbReference>
<name>A0ABR7RM48_9PROT</name>
<evidence type="ECO:0000313" key="7">
    <source>
        <dbReference type="Proteomes" id="UP000626026"/>
    </source>
</evidence>
<evidence type="ECO:0000256" key="4">
    <source>
        <dbReference type="ARBA" id="ARBA00023163"/>
    </source>
</evidence>